<name>A0A9Q1ESQ0_SYNKA</name>
<reference evidence="2" key="1">
    <citation type="journal article" date="2023" name="Science">
        <title>Genome structures resolve the early diversification of teleost fishes.</title>
        <authorList>
            <person name="Parey E."/>
            <person name="Louis A."/>
            <person name="Montfort J."/>
            <person name="Bouchez O."/>
            <person name="Roques C."/>
            <person name="Iampietro C."/>
            <person name="Lluch J."/>
            <person name="Castinel A."/>
            <person name="Donnadieu C."/>
            <person name="Desvignes T."/>
            <person name="Floi Bucao C."/>
            <person name="Jouanno E."/>
            <person name="Wen M."/>
            <person name="Mejri S."/>
            <person name="Dirks R."/>
            <person name="Jansen H."/>
            <person name="Henkel C."/>
            <person name="Chen W.J."/>
            <person name="Zahm M."/>
            <person name="Cabau C."/>
            <person name="Klopp C."/>
            <person name="Thompson A.W."/>
            <person name="Robinson-Rechavi M."/>
            <person name="Braasch I."/>
            <person name="Lecointre G."/>
            <person name="Bobe J."/>
            <person name="Postlethwait J.H."/>
            <person name="Berthelot C."/>
            <person name="Roest Crollius H."/>
            <person name="Guiguen Y."/>
        </authorList>
    </citation>
    <scope>NUCLEOTIDE SEQUENCE</scope>
    <source>
        <strain evidence="2">WJC10195</strain>
    </source>
</reference>
<sequence length="67" mass="7308">MQPTVSGDRASGKVEARIFSPGKSRPLQDLDISIDNTTTAILGQRPLLGQRRREADLQLIGWNDSCG</sequence>
<evidence type="ECO:0000313" key="3">
    <source>
        <dbReference type="Proteomes" id="UP001152622"/>
    </source>
</evidence>
<gene>
    <name evidence="2" type="ORF">SKAU_G00316590</name>
</gene>
<organism evidence="2 3">
    <name type="scientific">Synaphobranchus kaupii</name>
    <name type="common">Kaup's arrowtooth eel</name>
    <dbReference type="NCBI Taxonomy" id="118154"/>
    <lineage>
        <taxon>Eukaryota</taxon>
        <taxon>Metazoa</taxon>
        <taxon>Chordata</taxon>
        <taxon>Craniata</taxon>
        <taxon>Vertebrata</taxon>
        <taxon>Euteleostomi</taxon>
        <taxon>Actinopterygii</taxon>
        <taxon>Neopterygii</taxon>
        <taxon>Teleostei</taxon>
        <taxon>Anguilliformes</taxon>
        <taxon>Synaphobranchidae</taxon>
        <taxon>Synaphobranchus</taxon>
    </lineage>
</organism>
<dbReference type="AlphaFoldDB" id="A0A9Q1ESQ0"/>
<protein>
    <submittedName>
        <fullName evidence="2">Uncharacterized protein</fullName>
    </submittedName>
</protein>
<feature type="region of interest" description="Disordered" evidence="1">
    <location>
        <begin position="1"/>
        <end position="20"/>
    </location>
</feature>
<evidence type="ECO:0000256" key="1">
    <source>
        <dbReference type="SAM" id="MobiDB-lite"/>
    </source>
</evidence>
<keyword evidence="3" id="KW-1185">Reference proteome</keyword>
<dbReference type="Proteomes" id="UP001152622">
    <property type="component" value="Chromosome 13"/>
</dbReference>
<comment type="caution">
    <text evidence="2">The sequence shown here is derived from an EMBL/GenBank/DDBJ whole genome shotgun (WGS) entry which is preliminary data.</text>
</comment>
<dbReference type="EMBL" id="JAINUF010000013">
    <property type="protein sequence ID" value="KAJ8344330.1"/>
    <property type="molecule type" value="Genomic_DNA"/>
</dbReference>
<accession>A0A9Q1ESQ0</accession>
<proteinExistence type="predicted"/>
<evidence type="ECO:0000313" key="2">
    <source>
        <dbReference type="EMBL" id="KAJ8344330.1"/>
    </source>
</evidence>